<sequence>MIGCRTGLQWRENRKAVRSPLQTHIIGNNMTTVEVIEKIGSNAQAVWNILGDFGGLKAGGHITEFSLDGEGVGAVRTITMGGTNIVERLEEFDAENRSLKYALLNDDSPLPVSQYSATIEVISDGEDACTVKWIGSFEPKGVPKWLATKAVRSIYTRGIARAREETGG</sequence>
<evidence type="ECO:0000313" key="1">
    <source>
        <dbReference type="EMBL" id="EAW32383.1"/>
    </source>
</evidence>
<dbReference type="Pfam" id="PF10604">
    <property type="entry name" value="Polyketide_cyc2"/>
    <property type="match status" value="1"/>
</dbReference>
<keyword evidence="2" id="KW-1185">Reference proteome</keyword>
<dbReference type="CDD" id="cd07821">
    <property type="entry name" value="PYR_PYL_RCAR_like"/>
    <property type="match status" value="1"/>
</dbReference>
<dbReference type="PANTHER" id="PTHR39332:SF7">
    <property type="entry name" value="SRPBCC FAMILY PROTEIN"/>
    <property type="match status" value="1"/>
</dbReference>
<dbReference type="InterPro" id="IPR023393">
    <property type="entry name" value="START-like_dom_sf"/>
</dbReference>
<organism evidence="1 2">
    <name type="scientific">marine gamma proteobacterium HTCC2143</name>
    <dbReference type="NCBI Taxonomy" id="247633"/>
    <lineage>
        <taxon>Bacteria</taxon>
        <taxon>Pseudomonadati</taxon>
        <taxon>Pseudomonadota</taxon>
        <taxon>Gammaproteobacteria</taxon>
        <taxon>Cellvibrionales</taxon>
        <taxon>Spongiibacteraceae</taxon>
        <taxon>BD1-7 clade</taxon>
    </lineage>
</organism>
<dbReference type="Proteomes" id="UP000004931">
    <property type="component" value="Unassembled WGS sequence"/>
</dbReference>
<dbReference type="SUPFAM" id="SSF55961">
    <property type="entry name" value="Bet v1-like"/>
    <property type="match status" value="1"/>
</dbReference>
<accession>A0Y8C9</accession>
<dbReference type="AlphaFoldDB" id="A0Y8C9"/>
<comment type="caution">
    <text evidence="1">The sequence shown here is derived from an EMBL/GenBank/DDBJ whole genome shotgun (WGS) entry which is preliminary data.</text>
</comment>
<proteinExistence type="predicted"/>
<dbReference type="eggNOG" id="COG3832">
    <property type="taxonomic scope" value="Bacteria"/>
</dbReference>
<evidence type="ECO:0008006" key="3">
    <source>
        <dbReference type="Google" id="ProtNLM"/>
    </source>
</evidence>
<dbReference type="OrthoDB" id="1364128at2"/>
<reference evidence="1 2" key="1">
    <citation type="journal article" date="2010" name="J. Bacteriol.">
        <title>Genome sequence of the oligotrophic marine Gammaproteobacterium HTCC2143, isolated from the Oregon Coast.</title>
        <authorList>
            <person name="Oh H.M."/>
            <person name="Kang I."/>
            <person name="Ferriera S."/>
            <person name="Giovannoni S.J."/>
            <person name="Cho J.C."/>
        </authorList>
    </citation>
    <scope>NUCLEOTIDE SEQUENCE [LARGE SCALE GENOMIC DNA]</scope>
    <source>
        <strain evidence="1 2">HTCC2143</strain>
    </source>
</reference>
<dbReference type="Gene3D" id="3.30.530.20">
    <property type="match status" value="1"/>
</dbReference>
<dbReference type="STRING" id="247633.GP2143_14046"/>
<protein>
    <recommendedName>
        <fullName evidence="3">SRPBCC family protein</fullName>
    </recommendedName>
</protein>
<dbReference type="InterPro" id="IPR019587">
    <property type="entry name" value="Polyketide_cyclase/dehydratase"/>
</dbReference>
<dbReference type="EMBL" id="AAVT01000001">
    <property type="protein sequence ID" value="EAW32383.1"/>
    <property type="molecule type" value="Genomic_DNA"/>
</dbReference>
<name>A0Y8C9_9GAMM</name>
<dbReference type="PANTHER" id="PTHR39332">
    <property type="entry name" value="BLL4707 PROTEIN"/>
    <property type="match status" value="1"/>
</dbReference>
<gene>
    <name evidence="1" type="ORF">GP2143_14046</name>
</gene>
<evidence type="ECO:0000313" key="2">
    <source>
        <dbReference type="Proteomes" id="UP000004931"/>
    </source>
</evidence>